<feature type="domain" description="Dihydroxy-acid/6-phosphogluconate dehydratase N-terminal" evidence="16">
    <location>
        <begin position="1"/>
        <end position="245"/>
    </location>
</feature>
<evidence type="ECO:0000256" key="9">
    <source>
        <dbReference type="ARBA" id="ARBA00023239"/>
    </source>
</evidence>
<dbReference type="InterPro" id="IPR004404">
    <property type="entry name" value="DihydroxyA_deHydtase"/>
</dbReference>
<comment type="catalytic activity">
    <reaction evidence="11">
        <text>(2R)-2,3-dihydroxy-3-methylbutanoate = 3-methyl-2-oxobutanoate + H2O</text>
        <dbReference type="Rhea" id="RHEA:24809"/>
        <dbReference type="ChEBI" id="CHEBI:11851"/>
        <dbReference type="ChEBI" id="CHEBI:15377"/>
        <dbReference type="ChEBI" id="CHEBI:49072"/>
        <dbReference type="EC" id="4.2.1.9"/>
    </reaction>
    <physiologicalReaction direction="left-to-right" evidence="11">
        <dbReference type="Rhea" id="RHEA:24810"/>
    </physiologicalReaction>
</comment>
<evidence type="ECO:0000259" key="17">
    <source>
        <dbReference type="Pfam" id="PF24877"/>
    </source>
</evidence>
<dbReference type="PANTHER" id="PTHR43661:SF3">
    <property type="entry name" value="D-XYLONATE DEHYDRATASE YAGF-RELATED"/>
    <property type="match status" value="1"/>
</dbReference>
<evidence type="ECO:0000256" key="15">
    <source>
        <dbReference type="ARBA" id="ARBA00034078"/>
    </source>
</evidence>
<evidence type="ECO:0000256" key="13">
    <source>
        <dbReference type="ARBA" id="ARBA00029437"/>
    </source>
</evidence>
<dbReference type="InterPro" id="IPR020558">
    <property type="entry name" value="DiOHA_6PGluconate_deHydtase_CS"/>
</dbReference>
<sequence>MAMAHGFDGMVFLPGCDKIIPGMLMAAARLDLPAIVLTAGPMLSYKAEDGRQLDLNSVFEAVGAFKAGMATAEELAYCENNACPGCGSCSGMFTANSMACLSEAVGMALPGGGTIPAVYAERVRLAKQTGMRIVDLVKKDVRPSQILTERAYYNALAVDMALGCSTNSVLHLTAIAAEAGVPIRLETVNEISAKVPNLCRLAPSGPHHVEDLYHAGGVSAVVKELMDNGFFDGSALSVTGGSMAESIANARVRNRAVIRSCSEPYSKTGGIAVLKGNLAPDGAVVKRAAVLESMLVHSGSAKVFDSEESAIAAIYAQKIEPGDVVVIRYEGPKGGPGMREMLGPTSAIAGMGLDQTVALITDGRFSGASRGAAIGHVSPEAASGGTIALVETGDVISIDIPAGKLTLEVPDHVLEQRRASWRLPEPNVKKGYLARYARMVSSAAEGAVVR</sequence>
<dbReference type="UniPathway" id="UPA00047">
    <property type="reaction ID" value="UER00057"/>
</dbReference>
<feature type="domain" description="Dihydroxy-acid/6-phosphogluconate dehydratase C-terminal" evidence="17">
    <location>
        <begin position="257"/>
        <end position="447"/>
    </location>
</feature>
<dbReference type="GO" id="GO:0051537">
    <property type="term" value="F:2 iron, 2 sulfur cluster binding"/>
    <property type="evidence" value="ECO:0007669"/>
    <property type="project" value="UniProtKB-KW"/>
</dbReference>
<evidence type="ECO:0000256" key="12">
    <source>
        <dbReference type="ARBA" id="ARBA00029436"/>
    </source>
</evidence>
<dbReference type="PROSITE" id="PS00886">
    <property type="entry name" value="ILVD_EDD_1"/>
    <property type="match status" value="1"/>
</dbReference>
<dbReference type="GO" id="GO:0005829">
    <property type="term" value="C:cytosol"/>
    <property type="evidence" value="ECO:0007669"/>
    <property type="project" value="TreeGrafter"/>
</dbReference>
<dbReference type="NCBIfam" id="TIGR00110">
    <property type="entry name" value="ilvD"/>
    <property type="match status" value="1"/>
</dbReference>
<evidence type="ECO:0000256" key="6">
    <source>
        <dbReference type="ARBA" id="ARBA00022842"/>
    </source>
</evidence>
<evidence type="ECO:0000313" key="18">
    <source>
        <dbReference type="EMBL" id="MPM50179.1"/>
    </source>
</evidence>
<comment type="pathway">
    <text evidence="13">Amino-acid biosynthesis; L-isoleucine biosynthesis; L-isoleucine from 2-oxobutanoate: step 3/4.</text>
</comment>
<dbReference type="Pfam" id="PF24877">
    <property type="entry name" value="ILV_EDD_C"/>
    <property type="match status" value="1"/>
</dbReference>
<keyword evidence="5" id="KW-0479">Metal-binding</keyword>
<evidence type="ECO:0000259" key="16">
    <source>
        <dbReference type="Pfam" id="PF00920"/>
    </source>
</evidence>
<dbReference type="GO" id="GO:0046872">
    <property type="term" value="F:metal ion binding"/>
    <property type="evidence" value="ECO:0007669"/>
    <property type="project" value="UniProtKB-KW"/>
</dbReference>
<keyword evidence="4" id="KW-0001">2Fe-2S</keyword>
<keyword evidence="8" id="KW-0411">Iron-sulfur</keyword>
<dbReference type="NCBIfam" id="NF002068">
    <property type="entry name" value="PRK00911.1"/>
    <property type="match status" value="1"/>
</dbReference>
<dbReference type="SUPFAM" id="SSF52016">
    <property type="entry name" value="LeuD/IlvD-like"/>
    <property type="match status" value="1"/>
</dbReference>
<evidence type="ECO:0000256" key="10">
    <source>
        <dbReference type="ARBA" id="ARBA00023304"/>
    </source>
</evidence>
<dbReference type="GO" id="GO:0004160">
    <property type="term" value="F:dihydroxy-acid dehydratase activity"/>
    <property type="evidence" value="ECO:0007669"/>
    <property type="project" value="UniProtKB-EC"/>
</dbReference>
<dbReference type="PANTHER" id="PTHR43661">
    <property type="entry name" value="D-XYLONATE DEHYDRATASE"/>
    <property type="match status" value="1"/>
</dbReference>
<dbReference type="Pfam" id="PF00920">
    <property type="entry name" value="ILVD_EDD_N"/>
    <property type="match status" value="1"/>
</dbReference>
<comment type="pathway">
    <text evidence="12">Amino-acid biosynthesis; L-valine biosynthesis; L-valine from pyruvate: step 3/4.</text>
</comment>
<dbReference type="SUPFAM" id="SSF143975">
    <property type="entry name" value="IlvD/EDD N-terminal domain-like"/>
    <property type="match status" value="1"/>
</dbReference>
<comment type="caution">
    <text evidence="18">The sequence shown here is derived from an EMBL/GenBank/DDBJ whole genome shotgun (WGS) entry which is preliminary data.</text>
</comment>
<dbReference type="PROSITE" id="PS00887">
    <property type="entry name" value="ILVD_EDD_2"/>
    <property type="match status" value="1"/>
</dbReference>
<evidence type="ECO:0000256" key="14">
    <source>
        <dbReference type="ARBA" id="ARBA00029490"/>
    </source>
</evidence>
<gene>
    <name evidence="18" type="primary">ilvD_31</name>
    <name evidence="18" type="ORF">SDC9_96915</name>
</gene>
<evidence type="ECO:0000256" key="3">
    <source>
        <dbReference type="ARBA" id="ARBA00022605"/>
    </source>
</evidence>
<dbReference type="AlphaFoldDB" id="A0A645AAD5"/>
<dbReference type="InterPro" id="IPR000581">
    <property type="entry name" value="ILV_EDD_N"/>
</dbReference>
<accession>A0A645AAD5</accession>
<dbReference type="InterPro" id="IPR056740">
    <property type="entry name" value="ILV_EDD_C"/>
</dbReference>
<evidence type="ECO:0000256" key="1">
    <source>
        <dbReference type="ARBA" id="ARBA00001946"/>
    </source>
</evidence>
<comment type="cofactor">
    <cofactor evidence="15">
        <name>[2Fe-2S] cluster</name>
        <dbReference type="ChEBI" id="CHEBI:190135"/>
    </cofactor>
</comment>
<dbReference type="EC" id="4.2.1.9" evidence="14"/>
<dbReference type="Gene3D" id="3.50.30.80">
    <property type="entry name" value="IlvD/EDD C-terminal domain-like"/>
    <property type="match status" value="1"/>
</dbReference>
<dbReference type="InterPro" id="IPR037237">
    <property type="entry name" value="IlvD/EDD_N"/>
</dbReference>
<keyword evidence="7" id="KW-0408">Iron</keyword>
<dbReference type="UniPathway" id="UPA00049">
    <property type="reaction ID" value="UER00061"/>
</dbReference>
<keyword evidence="6" id="KW-0460">Magnesium</keyword>
<dbReference type="FunFam" id="3.50.30.80:FF:000001">
    <property type="entry name" value="Dihydroxy-acid dehydratase"/>
    <property type="match status" value="1"/>
</dbReference>
<dbReference type="EMBL" id="VSSQ01012850">
    <property type="protein sequence ID" value="MPM50179.1"/>
    <property type="molecule type" value="Genomic_DNA"/>
</dbReference>
<keyword evidence="10" id="KW-0100">Branched-chain amino acid biosynthesis</keyword>
<comment type="similarity">
    <text evidence="2">Belongs to the IlvD/Edd family.</text>
</comment>
<evidence type="ECO:0000256" key="2">
    <source>
        <dbReference type="ARBA" id="ARBA00006486"/>
    </source>
</evidence>
<comment type="cofactor">
    <cofactor evidence="1">
        <name>Mg(2+)</name>
        <dbReference type="ChEBI" id="CHEBI:18420"/>
    </cofactor>
</comment>
<evidence type="ECO:0000256" key="11">
    <source>
        <dbReference type="ARBA" id="ARBA00029304"/>
    </source>
</evidence>
<keyword evidence="3" id="KW-0028">Amino-acid biosynthesis</keyword>
<evidence type="ECO:0000256" key="5">
    <source>
        <dbReference type="ARBA" id="ARBA00022723"/>
    </source>
</evidence>
<proteinExistence type="inferred from homology"/>
<dbReference type="GO" id="GO:0009097">
    <property type="term" value="P:isoleucine biosynthetic process"/>
    <property type="evidence" value="ECO:0007669"/>
    <property type="project" value="UniProtKB-UniPathway"/>
</dbReference>
<keyword evidence="9 18" id="KW-0456">Lyase</keyword>
<protein>
    <recommendedName>
        <fullName evidence="14">dihydroxy-acid dehydratase</fullName>
        <ecNumber evidence="14">4.2.1.9</ecNumber>
    </recommendedName>
</protein>
<name>A0A645AAD5_9ZZZZ</name>
<dbReference type="GO" id="GO:0009099">
    <property type="term" value="P:L-valine biosynthetic process"/>
    <property type="evidence" value="ECO:0007669"/>
    <property type="project" value="UniProtKB-UniPathway"/>
</dbReference>
<reference evidence="18" key="1">
    <citation type="submission" date="2019-08" db="EMBL/GenBank/DDBJ databases">
        <authorList>
            <person name="Kucharzyk K."/>
            <person name="Murdoch R.W."/>
            <person name="Higgins S."/>
            <person name="Loffler F."/>
        </authorList>
    </citation>
    <scope>NUCLEOTIDE SEQUENCE</scope>
</reference>
<dbReference type="InterPro" id="IPR042096">
    <property type="entry name" value="Dihydro-acid_dehy_C"/>
</dbReference>
<organism evidence="18">
    <name type="scientific">bioreactor metagenome</name>
    <dbReference type="NCBI Taxonomy" id="1076179"/>
    <lineage>
        <taxon>unclassified sequences</taxon>
        <taxon>metagenomes</taxon>
        <taxon>ecological metagenomes</taxon>
    </lineage>
</organism>
<evidence type="ECO:0000256" key="8">
    <source>
        <dbReference type="ARBA" id="ARBA00023014"/>
    </source>
</evidence>
<evidence type="ECO:0000256" key="7">
    <source>
        <dbReference type="ARBA" id="ARBA00023004"/>
    </source>
</evidence>
<evidence type="ECO:0000256" key="4">
    <source>
        <dbReference type="ARBA" id="ARBA00022714"/>
    </source>
</evidence>